<dbReference type="EMBL" id="FZOJ01000045">
    <property type="protein sequence ID" value="SNT15374.1"/>
    <property type="molecule type" value="Genomic_DNA"/>
</dbReference>
<feature type="signal peptide" evidence="1">
    <location>
        <begin position="1"/>
        <end position="25"/>
    </location>
</feature>
<sequence length="150" mass="16573">MNFKRLIVILLLLAVLFTACSPKYEEVTAVTFPELSEKVDEDIFDISQKAKGLDGKTVEMVGYMSPLTPLDANYFYMIQVPGAACPFCGGEDVDFLQVIQVYYPEGKKSAFTEKALKATGELEVGDAIDDSGAKSIFRIKAETIEAHKFK</sequence>
<keyword evidence="3" id="KW-1185">Reference proteome</keyword>
<organism evidence="2 3">
    <name type="scientific">Anaerovirgula multivorans</name>
    <dbReference type="NCBI Taxonomy" id="312168"/>
    <lineage>
        <taxon>Bacteria</taxon>
        <taxon>Bacillati</taxon>
        <taxon>Bacillota</taxon>
        <taxon>Clostridia</taxon>
        <taxon>Peptostreptococcales</taxon>
        <taxon>Natronincolaceae</taxon>
        <taxon>Anaerovirgula</taxon>
    </lineage>
</organism>
<reference evidence="2 3" key="1">
    <citation type="submission" date="2017-06" db="EMBL/GenBank/DDBJ databases">
        <authorList>
            <person name="Kim H.J."/>
            <person name="Triplett B.A."/>
        </authorList>
    </citation>
    <scope>NUCLEOTIDE SEQUENCE [LARGE SCALE GENOMIC DNA]</scope>
    <source>
        <strain evidence="2 3">SCA</strain>
    </source>
</reference>
<dbReference type="PROSITE" id="PS51257">
    <property type="entry name" value="PROKAR_LIPOPROTEIN"/>
    <property type="match status" value="1"/>
</dbReference>
<evidence type="ECO:0000256" key="1">
    <source>
        <dbReference type="SAM" id="SignalP"/>
    </source>
</evidence>
<dbReference type="Gene3D" id="2.40.50.870">
    <property type="entry name" value="Protein of unknown function (DUF3299)"/>
    <property type="match status" value="1"/>
</dbReference>
<dbReference type="OrthoDB" id="2583024at2"/>
<gene>
    <name evidence="2" type="ORF">SAMN05446037_104525</name>
</gene>
<name>A0A239KE32_9FIRM</name>
<feature type="chain" id="PRO_5039251930" description="Lipoprotein" evidence="1">
    <location>
        <begin position="26"/>
        <end position="150"/>
    </location>
</feature>
<keyword evidence="1" id="KW-0732">Signal</keyword>
<protein>
    <recommendedName>
        <fullName evidence="4">Lipoprotein</fullName>
    </recommendedName>
</protein>
<dbReference type="AlphaFoldDB" id="A0A239KE32"/>
<accession>A0A239KE32</accession>
<dbReference type="Proteomes" id="UP000198304">
    <property type="component" value="Unassembled WGS sequence"/>
</dbReference>
<evidence type="ECO:0000313" key="3">
    <source>
        <dbReference type="Proteomes" id="UP000198304"/>
    </source>
</evidence>
<evidence type="ECO:0008006" key="4">
    <source>
        <dbReference type="Google" id="ProtNLM"/>
    </source>
</evidence>
<evidence type="ECO:0000313" key="2">
    <source>
        <dbReference type="EMBL" id="SNT15374.1"/>
    </source>
</evidence>
<dbReference type="RefSeq" id="WP_089285310.1">
    <property type="nucleotide sequence ID" value="NZ_FZOJ01000045.1"/>
</dbReference>
<proteinExistence type="predicted"/>